<accession>A0A804IHL3</accession>
<dbReference type="AlphaFoldDB" id="A0A804IHL3"/>
<organism evidence="2 3">
    <name type="scientific">Musa acuminata subsp. malaccensis</name>
    <name type="common">Wild banana</name>
    <name type="synonym">Musa malaccensis</name>
    <dbReference type="NCBI Taxonomy" id="214687"/>
    <lineage>
        <taxon>Eukaryota</taxon>
        <taxon>Viridiplantae</taxon>
        <taxon>Streptophyta</taxon>
        <taxon>Embryophyta</taxon>
        <taxon>Tracheophyta</taxon>
        <taxon>Spermatophyta</taxon>
        <taxon>Magnoliopsida</taxon>
        <taxon>Liliopsida</taxon>
        <taxon>Zingiberales</taxon>
        <taxon>Musaceae</taxon>
        <taxon>Musa</taxon>
    </lineage>
</organism>
<dbReference type="Proteomes" id="UP000012960">
    <property type="component" value="Unplaced"/>
</dbReference>
<dbReference type="Gramene" id="Ma03_t29140.1">
    <property type="protein sequence ID" value="Ma03_p29140.1"/>
    <property type="gene ID" value="Ma03_g29140"/>
</dbReference>
<name>A0A804IHL3_MUSAM</name>
<gene>
    <name evidence="1" type="ORF">GSMUA_189570.1</name>
</gene>
<evidence type="ECO:0000313" key="2">
    <source>
        <dbReference type="EnsemblPlants" id="Ma03_p29140.1"/>
    </source>
</evidence>
<reference evidence="1" key="1">
    <citation type="submission" date="2021-03" db="EMBL/GenBank/DDBJ databases">
        <authorList>
            <consortium name="Genoscope - CEA"/>
            <person name="William W."/>
        </authorList>
    </citation>
    <scope>NUCLEOTIDE SEQUENCE</scope>
    <source>
        <strain evidence="1">Doubled-haploid Pahang</strain>
    </source>
</reference>
<dbReference type="EMBL" id="HG996468">
    <property type="protein sequence ID" value="CAG1851609.1"/>
    <property type="molecule type" value="Genomic_DNA"/>
</dbReference>
<protein>
    <submittedName>
        <fullName evidence="1">(wild Malaysian banana) hypothetical protein</fullName>
    </submittedName>
</protein>
<evidence type="ECO:0000313" key="3">
    <source>
        <dbReference type="Proteomes" id="UP000012960"/>
    </source>
</evidence>
<evidence type="ECO:0000313" key="1">
    <source>
        <dbReference type="EMBL" id="CAG1851609.1"/>
    </source>
</evidence>
<reference evidence="2" key="2">
    <citation type="submission" date="2021-05" db="UniProtKB">
        <authorList>
            <consortium name="EnsemblPlants"/>
        </authorList>
    </citation>
    <scope>IDENTIFICATION</scope>
    <source>
        <strain evidence="2">subsp. malaccensis</strain>
    </source>
</reference>
<keyword evidence="3" id="KW-1185">Reference proteome</keyword>
<sequence>MPSQNQMKQLWLSSCFKTRFSSLRTTLLKLELPKPIVSLSMVTIHRERLSTGIGMK</sequence>
<proteinExistence type="predicted"/>
<dbReference type="EnsemblPlants" id="Ma03_t29140.1">
    <property type="protein sequence ID" value="Ma03_p29140.1"/>
    <property type="gene ID" value="Ma03_g29140"/>
</dbReference>
<dbReference type="InParanoid" id="A0A804IHL3"/>